<dbReference type="SUPFAM" id="SSF56112">
    <property type="entry name" value="Protein kinase-like (PK-like)"/>
    <property type="match status" value="1"/>
</dbReference>
<evidence type="ECO:0000256" key="2">
    <source>
        <dbReference type="ARBA" id="ARBA00011031"/>
    </source>
</evidence>
<keyword evidence="4" id="KW-0227">DNA damage</keyword>
<dbReference type="Pfam" id="PF20500">
    <property type="entry name" value="DNA-PKcs_N"/>
    <property type="match status" value="2"/>
</dbReference>
<name>N6TMJ3_DENPD</name>
<feature type="non-terminal residue" evidence="6">
    <location>
        <position position="1"/>
    </location>
</feature>
<dbReference type="PROSITE" id="PS51189">
    <property type="entry name" value="FAT"/>
    <property type="match status" value="1"/>
</dbReference>
<keyword evidence="5" id="KW-0539">Nucleus</keyword>
<gene>
    <name evidence="6" type="ORF">YQE_01909</name>
</gene>
<dbReference type="GO" id="GO:0004677">
    <property type="term" value="F:DNA-dependent protein kinase activity"/>
    <property type="evidence" value="ECO:0007669"/>
    <property type="project" value="InterPro"/>
</dbReference>
<dbReference type="PANTHER" id="PTHR11139">
    <property type="entry name" value="ATAXIA TELANGIECTASIA MUTATED ATM -RELATED"/>
    <property type="match status" value="1"/>
</dbReference>
<dbReference type="OrthoDB" id="431717at2759"/>
<evidence type="ECO:0000256" key="5">
    <source>
        <dbReference type="ARBA" id="ARBA00023242"/>
    </source>
</evidence>
<evidence type="ECO:0000256" key="3">
    <source>
        <dbReference type="ARBA" id="ARBA00022527"/>
    </source>
</evidence>
<dbReference type="InterPro" id="IPR012582">
    <property type="entry name" value="DNAPKcs_CC3"/>
</dbReference>
<dbReference type="Pfam" id="PF08163">
    <property type="entry name" value="DNAPKcs_CC3"/>
    <property type="match status" value="1"/>
</dbReference>
<evidence type="ECO:0000256" key="4">
    <source>
        <dbReference type="ARBA" id="ARBA00022763"/>
    </source>
</evidence>
<dbReference type="Pfam" id="PF00454">
    <property type="entry name" value="PI3_PI4_kinase"/>
    <property type="match status" value="1"/>
</dbReference>
<dbReference type="PROSITE" id="PS50290">
    <property type="entry name" value="PI3_4_KINASE_3"/>
    <property type="match status" value="1"/>
</dbReference>
<dbReference type="GO" id="GO:0008630">
    <property type="term" value="P:intrinsic apoptotic signaling pathway in response to DNA damage"/>
    <property type="evidence" value="ECO:0007669"/>
    <property type="project" value="TreeGrafter"/>
</dbReference>
<dbReference type="EMBL" id="KB740071">
    <property type="protein sequence ID" value="ENN81704.1"/>
    <property type="molecule type" value="Genomic_DNA"/>
</dbReference>
<dbReference type="HOGENOM" id="CLU_224534_0_0_1"/>
<dbReference type="InterPro" id="IPR011009">
    <property type="entry name" value="Kinase-like_dom_sf"/>
</dbReference>
<dbReference type="InterPro" id="IPR036940">
    <property type="entry name" value="PI3/4_kinase_cat_sf"/>
</dbReference>
<dbReference type="PANTHER" id="PTHR11139:SF68">
    <property type="entry name" value="DNA-DEPENDENT PROTEIN KINASE CATALYTIC SUBUNIT"/>
    <property type="match status" value="1"/>
</dbReference>
<accession>N6TMJ3</accession>
<organism evidence="6">
    <name type="scientific">Dendroctonus ponderosae</name>
    <name type="common">Mountain pine beetle</name>
    <dbReference type="NCBI Taxonomy" id="77166"/>
    <lineage>
        <taxon>Eukaryota</taxon>
        <taxon>Metazoa</taxon>
        <taxon>Ecdysozoa</taxon>
        <taxon>Arthropoda</taxon>
        <taxon>Hexapoda</taxon>
        <taxon>Insecta</taxon>
        <taxon>Pterygota</taxon>
        <taxon>Neoptera</taxon>
        <taxon>Endopterygota</taxon>
        <taxon>Coleoptera</taxon>
        <taxon>Polyphaga</taxon>
        <taxon>Cucujiformia</taxon>
        <taxon>Curculionidae</taxon>
        <taxon>Scolytinae</taxon>
        <taxon>Dendroctonus</taxon>
    </lineage>
</organism>
<protein>
    <submittedName>
        <fullName evidence="6">Uncharacterized protein</fullName>
    </submittedName>
</protein>
<dbReference type="GO" id="GO:0006303">
    <property type="term" value="P:double-strand break repair via nonhomologous end joining"/>
    <property type="evidence" value="ECO:0007669"/>
    <property type="project" value="InterPro"/>
</dbReference>
<sequence>MKEDAKKMFSMVWQNFEELFQHFSHNELSYLQKAIVIMIKTFNTLKPIEHKTVTDALIITLFYLKGSAHFDIFLENIIYQGVIRSCSHEHIANVDLDGERENIVSVKNFFPFWLNLLKLDTPNKFSHEGIFWDDSKYILTKVVDYLVKTLIMLINKLNVALKLKDDVIQSDIEMAYQVDNPNDFNIFLNVTDFYQEIFPKIPAAQFQSCICGLVNLMVIKCLKCPFVSGFYKLLSLSLNIANKLAIFAEDIFITVFELGKSYIALANMGLSALERWQQAMDKAVFEVLLLQVIPYLDSYLRSKSMGGLAQGILVDKRRKTARMLKKRIVLYELDPELVEFQTRILRFVGKQNSKICQAFVSADSSCVAKVTSDTLHLKVMLPFNDLVLDIHLEPFVMRVIDICLNSSDRKNRVMACELLQAFVVIFLGRAKALPATSQSDLDELLKSIAMPLLHLACDMDQVVRQIFEPLFMQIIHWYTSKTQRQGPHLAVIIDVLMDGVTHSTNASLRDFSGKCINEFVKWSIKQYSDNDLKNNPESIKVLVDKMRFFSRHPDLVKKIGAALIFNNIYKEIREKRTLISLFAVEILHLFVISLDLLEHSNEEVDSTVFQIRNSINHLKRIFIEKSNLFRELEQPKRESDESKDIRIRDLVGVSKWLLSMTSSRSKYCRDSCMELFIHLQPLSGTHTTLSGFIEDNATNLVAQYMEHLQSSPTLADINSYDYPTNLLKWLQDLLCLVDGYIFILTNSSYSLNIDDKSHILSILYFLKYVQTASTDEALNLMKKGLQKPSYTADNEEEFLNLKASCCLAILKLANCILSDEILCNKTSGFWNPYFWSLMSNAIFIPSSLGFDGRLTQLQYKEVLLLLLNNIPRKLTEEHTFQFVEILKKYTADNFNADVDLKQVSCVQRNLLKGFLLIRKSRLNQLFKAEDFSVGQIDKLLSYFLKETSQVSETNEICIARTSEATTEYCKLVFEFALTERPELSALITHLYKNIMVRNQEHDNVQPTRLGLYLLLEFSDPIVRALVDGFDLFLESFEFTDLTIKIISELLKYLDRNKQTNPKESFQTMSMKILENWPLFQVCFERYGIEAGLDLVSEMYRLFGHYMNHSSTISNWILGLFCTDAATLNEYKDLHFYSNVFNVLVNVVSDDDLELLNPTLEKLKSKLHLDNVENSIVIQTFLSTLPEVKSATIFTFLIELYITSTAASKNEINLSDMLDTFMWKISDQSQKAVLNNIYCLGLDIHKAFDIKKKLIDYVVPHIFRKCRSKVFEAFFVENIKGITDEFEETRDCSSRLFLFSLLELLFLRVNIGSEERKSCPITNAYGNSNLRKDLLKITLQEFKNDKIEGSPEQLRILKCGVYKALASIITNSFNTKGFFEKLFVREENNEDILWSALIDLNVTYSFPVDFDNYPKRRKILINIRNELRQQQDQDSQKSFKYIESQKLLNSSLSEDVTKFDFTTSVLRTHSNINSNSEPQINQAEINLESTEVNSSEVMGTVCGVIRYMFSTRIYQIPEHPEQNVEIPNWMKRNNEVLLWHKMYNLFYVFTGIAQLLLNPNTHANIKIFWVKVIDNMIHIFTHFSRLFVEPLLQFLNDKIAGHSLNYFVSDMIVILASWTSLNPPNERVANMASQFLENVITCLTNHTQNVFKYNLDLVRLIVENWKEFIRVPYKTLQNKLEFDIDNRENEVGVHLSSIFLLICKGVDVGVLSCCKDQDWTMYVNSQRTEVQLITLEIILKCVGILTATLSFKELLKAVGKKVSSPNVLCRARMYDIMISLSQTDMKDDQISALCNEEYKLQTNWRIPHPSMVPLFAETMRTYSEDSDGISGDGFERLRATEDNLTFAPTHQTIREQSISQITSLESSLIGKPIGQSRLINPNNVQLSEDYKLPKKRFLKDKAKISATFANKAISQRRENTKKRQDALKERDNKVTSYRSYRKGDFPDIQIKLGFLLKPLQMLVLFAGHFVAKSTRNSCGFCIDFHRALLIEEYLINGEVLPVPSKRGIINESGENTHWLKLAELYRELDEWDMVKAIFIEKTNCKESVARAIALESQNKWQNAAEEYKTLIETDLSLEKRDFYCESLFKCLANLGKWEQIPQAVDSLVPESDKSTWNQLWDTLWFRQKILPWYVSAQVKNAIFASDDGTNQFILDVKTSIRKYNKMLKLQTLIEVDQFLQFAKAIANGPEEPVALLQDYWLSTHNVFPSMILNEAVLLYRKLFLKLLVDRLQNLNKPNLVRQLKNTELTLVSNFMNLAAEDFNYEMTRKYLTQFKSINSPEKLTMIEGSLYWMRGKLHKNDSVEIEQDLRAAIAKFKEVTFLHKIEDKDVITSFMRIIDINLNMAAIGRDTSDFEFTCESLKDKILSDGRSDLGSSEMAIKSKALLKLAYIFHDQSGNELNFVMCVLRAMKFGSKEGRQLFPCILLQDCLESDLTEMFITETDNMPTWMFLGWIPQLLENYRNSCQRCVEERMQLIDELDLLLLSDPLVDKFLKGDIYKPLKNFGKDFEKINVHNTIEQNKTTLCNLLQRSNPIKQYKYVQLKDYCPWLANFSAGRNSLELEIPGQYTGEKMPLIQHHIKVAGFGEKVIVMNSLRKPIKITMVGINGKEYPFLIKFGEDIRLDQRIQQLFILMNTIFVSDNTNHQLLTYQVVPLTSRIGLIQWVQNTTSLHDFIVRSLANKEMLEQITGAMKNALGNLMDYNAYREKPKVELIPLYRSWANMIPQDVLRKSVWSMSLTTEDFIALKNNFIKSYAVICACHWILGIGDRHLDNIKVCTKTGKLLGIDFGHAFGTATQRLPIPELVPIRLTPHLEGLMEPLKAKGLFRAVMIDCLRLLNINRNQLLATMNVFIQDPSVDWLEHAKYTAAALCPSQSSDIVPSAIWNIQQKIDQAKRKLQGASSMRITAEDLKSSIHYSRPNFQDFVEFVEGDENNLRFSLRHPHPCAIHPTPAMFHRAAALTCNNPFCSMSFH</sequence>
<dbReference type="Gene3D" id="1.10.1070.11">
    <property type="entry name" value="Phosphatidylinositol 3-/4-kinase, catalytic domain"/>
    <property type="match status" value="1"/>
</dbReference>
<keyword evidence="3" id="KW-0808">Transferase</keyword>
<dbReference type="SMART" id="SM01344">
    <property type="entry name" value="NUC194"/>
    <property type="match status" value="1"/>
</dbReference>
<keyword evidence="3" id="KW-0418">Kinase</keyword>
<dbReference type="GO" id="GO:0005634">
    <property type="term" value="C:nucleus"/>
    <property type="evidence" value="ECO:0007669"/>
    <property type="project" value="UniProtKB-SubCell"/>
</dbReference>
<dbReference type="InterPro" id="IPR037706">
    <property type="entry name" value="DNA-PK_dom"/>
</dbReference>
<comment type="similarity">
    <text evidence="2">Belongs to the PI3/PI4-kinase family.</text>
</comment>
<dbReference type="Gene3D" id="3.30.1010.10">
    <property type="entry name" value="Phosphatidylinositol 3-kinase Catalytic Subunit, Chain A, domain 4"/>
    <property type="match status" value="1"/>
</dbReference>
<dbReference type="InterPro" id="IPR014009">
    <property type="entry name" value="PIK_FAT"/>
</dbReference>
<dbReference type="InterPro" id="IPR046804">
    <property type="entry name" value="DNA-PKcs_N"/>
</dbReference>
<dbReference type="CDD" id="cd05172">
    <property type="entry name" value="PIKKc_DNA-PK"/>
    <property type="match status" value="1"/>
</dbReference>
<dbReference type="InterPro" id="IPR000403">
    <property type="entry name" value="PI3/4_kinase_cat_dom"/>
</dbReference>
<keyword evidence="3" id="KW-0723">Serine/threonine-protein kinase</keyword>
<dbReference type="OMA" id="PSPMCRE"/>
<dbReference type="Pfam" id="PF19704">
    <property type="entry name" value="DNAPKcs_CC5"/>
    <property type="match status" value="2"/>
</dbReference>
<proteinExistence type="inferred from homology"/>
<dbReference type="GO" id="GO:0000723">
    <property type="term" value="P:telomere maintenance"/>
    <property type="evidence" value="ECO:0007669"/>
    <property type="project" value="TreeGrafter"/>
</dbReference>
<dbReference type="Pfam" id="PF20502">
    <property type="entry name" value="DNAPKcs_CC1-2"/>
    <property type="match status" value="1"/>
</dbReference>
<dbReference type="InterPro" id="IPR046803">
    <property type="entry name" value="DNAPKcs_CC1-2"/>
</dbReference>
<evidence type="ECO:0000256" key="1">
    <source>
        <dbReference type="ARBA" id="ARBA00004123"/>
    </source>
</evidence>
<dbReference type="InterPro" id="IPR045581">
    <property type="entry name" value="DNAPKcs_CC5"/>
</dbReference>
<reference evidence="6" key="1">
    <citation type="journal article" date="2013" name="Genome Biol.">
        <title>Draft genome of the mountain pine beetle, Dendroctonus ponderosae Hopkins, a major forest pest.</title>
        <authorList>
            <person name="Keeling C.I."/>
            <person name="Yuen M.M."/>
            <person name="Liao N.Y."/>
            <person name="Docking T.R."/>
            <person name="Chan S.K."/>
            <person name="Taylor G.A."/>
            <person name="Palmquist D.L."/>
            <person name="Jackman S.D."/>
            <person name="Nguyen A."/>
            <person name="Li M."/>
            <person name="Henderson H."/>
            <person name="Janes J.K."/>
            <person name="Zhao Y."/>
            <person name="Pandoh P."/>
            <person name="Moore R."/>
            <person name="Sperling F.A."/>
            <person name="Huber D.P."/>
            <person name="Birol I."/>
            <person name="Jones S.J."/>
            <person name="Bohlmann J."/>
        </authorList>
    </citation>
    <scope>NUCLEOTIDE SEQUENCE</scope>
</reference>
<comment type="subcellular location">
    <subcellularLocation>
        <location evidence="1">Nucleus</location>
    </subcellularLocation>
</comment>
<evidence type="ECO:0000313" key="6">
    <source>
        <dbReference type="EMBL" id="ENN81704.1"/>
    </source>
</evidence>
<dbReference type="SMART" id="SM00146">
    <property type="entry name" value="PI3Kc"/>
    <property type="match status" value="1"/>
</dbReference>
<dbReference type="InterPro" id="IPR050517">
    <property type="entry name" value="DDR_Repair_Kinase"/>
</dbReference>